<keyword evidence="2" id="KW-0413">Isomerase</keyword>
<dbReference type="SUPFAM" id="SSF51182">
    <property type="entry name" value="RmlC-like cupins"/>
    <property type="match status" value="1"/>
</dbReference>
<protein>
    <submittedName>
        <fullName evidence="2">Putative dtdp-6-deoxy-3,4-keto-hexulose isomerase</fullName>
    </submittedName>
</protein>
<evidence type="ECO:0000313" key="3">
    <source>
        <dbReference type="Proteomes" id="UP000217215"/>
    </source>
</evidence>
<dbReference type="InterPro" id="IPR011051">
    <property type="entry name" value="RmlC_Cupin_sf"/>
</dbReference>
<evidence type="ECO:0000259" key="1">
    <source>
        <dbReference type="Pfam" id="PF05523"/>
    </source>
</evidence>
<feature type="domain" description="Sugar 3,4-ketoisomerase QdtA cupin" evidence="1">
    <location>
        <begin position="13"/>
        <end position="123"/>
    </location>
</feature>
<proteinExistence type="predicted"/>
<dbReference type="KEGG" id="psuf:A1sIA56_00210"/>
<accession>A0A249KEZ4</accession>
<evidence type="ECO:0000313" key="2">
    <source>
        <dbReference type="EMBL" id="ASY15372.1"/>
    </source>
</evidence>
<dbReference type="OrthoDB" id="2643438at2"/>
<keyword evidence="3" id="KW-1185">Reference proteome</keyword>
<name>A0A249KEZ4_9ACTN</name>
<dbReference type="GO" id="GO:0016853">
    <property type="term" value="F:isomerase activity"/>
    <property type="evidence" value="ECO:0007669"/>
    <property type="project" value="UniProtKB-KW"/>
</dbReference>
<dbReference type="RefSeq" id="WP_095672967.1">
    <property type="nucleotide sequence ID" value="NZ_CP016773.1"/>
</dbReference>
<organism evidence="2 3">
    <name type="scientific">Candidatus Planktophila sulfonica</name>
    <dbReference type="NCBI Taxonomy" id="1884904"/>
    <lineage>
        <taxon>Bacteria</taxon>
        <taxon>Bacillati</taxon>
        <taxon>Actinomycetota</taxon>
        <taxon>Actinomycetes</taxon>
        <taxon>Candidatus Nanopelagicales</taxon>
        <taxon>Candidatus Nanopelagicaceae</taxon>
        <taxon>Candidatus Planktophila</taxon>
    </lineage>
</organism>
<dbReference type="EMBL" id="CP016773">
    <property type="protein sequence ID" value="ASY15372.1"/>
    <property type="molecule type" value="Genomic_DNA"/>
</dbReference>
<dbReference type="InterPro" id="IPR008894">
    <property type="entry name" value="QdtA_cupin_dom"/>
</dbReference>
<dbReference type="Pfam" id="PF05523">
    <property type="entry name" value="FdtA"/>
    <property type="match status" value="1"/>
</dbReference>
<gene>
    <name evidence="2" type="ORF">A1sIA56_00210</name>
</gene>
<reference evidence="2 3" key="1">
    <citation type="submission" date="2016-07" db="EMBL/GenBank/DDBJ databases">
        <title>High microdiversification within the ubiquitous acI lineage of Actinobacteria.</title>
        <authorList>
            <person name="Neuenschwander S.M."/>
            <person name="Salcher M."/>
            <person name="Ghai R."/>
            <person name="Pernthaler J."/>
        </authorList>
    </citation>
    <scope>NUCLEOTIDE SEQUENCE [LARGE SCALE GENOMIC DNA]</scope>
    <source>
        <strain evidence="2">MMS-IA-56</strain>
    </source>
</reference>
<dbReference type="InterPro" id="IPR014710">
    <property type="entry name" value="RmlC-like_jellyroll"/>
</dbReference>
<dbReference type="AlphaFoldDB" id="A0A249KEZ4"/>
<dbReference type="CDD" id="cd20292">
    <property type="entry name" value="cupin_QdtA-like"/>
    <property type="match status" value="1"/>
</dbReference>
<dbReference type="Gene3D" id="2.60.120.10">
    <property type="entry name" value="Jelly Rolls"/>
    <property type="match status" value="1"/>
</dbReference>
<sequence>MPNLEQVDSNPFKIASFLDERGNLSVLEFGEISLQPKRIFWINSVPIGVKRASHFHRKCNQILICTQGSVKIYITNSKLVSREFVLEAGSAFLLQVNNLIQYSFLSAETQLLVLADQAYDSTDVFTIDEWNGDTP</sequence>
<dbReference type="Proteomes" id="UP000217215">
    <property type="component" value="Chromosome"/>
</dbReference>